<evidence type="ECO:0000256" key="2">
    <source>
        <dbReference type="ARBA" id="ARBA00023002"/>
    </source>
</evidence>
<dbReference type="RefSeq" id="WP_264778233.1">
    <property type="nucleotide sequence ID" value="NZ_AP026562.1"/>
</dbReference>
<name>A0ABM8AKP1_9DEIO</name>
<dbReference type="InterPro" id="IPR036291">
    <property type="entry name" value="NAD(P)-bd_dom_sf"/>
</dbReference>
<comment type="similarity">
    <text evidence="1 3">Belongs to the short-chain dehydrogenases/reductases (SDR) family.</text>
</comment>
<geneLocation type="plasmid" evidence="4 5">
    <name>pDAETH-2</name>
</geneLocation>
<dbReference type="Gene3D" id="3.40.50.720">
    <property type="entry name" value="NAD(P)-binding Rossmann-like Domain"/>
    <property type="match status" value="1"/>
</dbReference>
<evidence type="ECO:0000256" key="1">
    <source>
        <dbReference type="ARBA" id="ARBA00006484"/>
    </source>
</evidence>
<accession>A0ABM8AKP1</accession>
<dbReference type="EMBL" id="AP026562">
    <property type="protein sequence ID" value="BDP44390.1"/>
    <property type="molecule type" value="Genomic_DNA"/>
</dbReference>
<organism evidence="4 5">
    <name type="scientific">Deinococcus aetherius</name>
    <dbReference type="NCBI Taxonomy" id="200252"/>
    <lineage>
        <taxon>Bacteria</taxon>
        <taxon>Thermotogati</taxon>
        <taxon>Deinococcota</taxon>
        <taxon>Deinococci</taxon>
        <taxon>Deinococcales</taxon>
        <taxon>Deinococcaceae</taxon>
        <taxon>Deinococcus</taxon>
    </lineage>
</organism>
<evidence type="ECO:0000313" key="4">
    <source>
        <dbReference type="EMBL" id="BDP44390.1"/>
    </source>
</evidence>
<dbReference type="PRINTS" id="PR00081">
    <property type="entry name" value="GDHRDH"/>
</dbReference>
<sequence>MDVKNKVVLVTGASSGIGKAAAELFAAQGAQVALAARSAEALETLAARLPGSLAIATDMTREKDVRRMVERTHEHYGRIDVLVNNAGRGMRAGVAEVGLQEFRDLLELNVISLLHATQRVVPIMRAQGGGMLVNISSGTTKMLIPGMGLYSATKHVVNHLSDIARLELAPLGIRVSTVYPTRTATDFGFNSVGIRPGEGEAYTQGDSPEYVAGLILEAVRTEAPEVMAEAVRRMAARTYEG</sequence>
<reference evidence="4" key="1">
    <citation type="submission" date="2022-07" db="EMBL/GenBank/DDBJ databases">
        <title>Complete Genome Sequence of the Radioresistant Bacterium Deinococcus aetherius ST0316, Isolated from the Air Dust collected in Lower Stratosphere above Japan.</title>
        <authorList>
            <person name="Satoh K."/>
            <person name="Hagiwara K."/>
            <person name="Katsumata K."/>
            <person name="Kubo A."/>
            <person name="Yokobori S."/>
            <person name="Yamagishi A."/>
            <person name="Oono Y."/>
            <person name="Narumi I."/>
        </authorList>
    </citation>
    <scope>NUCLEOTIDE SEQUENCE</scope>
    <source>
        <strain evidence="4">ST0316</strain>
        <plasmid evidence="4">pDAETH-2</plasmid>
    </source>
</reference>
<protein>
    <submittedName>
        <fullName evidence="4">Short-chain dehydrogenase</fullName>
    </submittedName>
</protein>
<dbReference type="Pfam" id="PF00106">
    <property type="entry name" value="adh_short"/>
    <property type="match status" value="1"/>
</dbReference>
<evidence type="ECO:0000256" key="3">
    <source>
        <dbReference type="RuleBase" id="RU000363"/>
    </source>
</evidence>
<proteinExistence type="inferred from homology"/>
<dbReference type="PANTHER" id="PTHR44196:SF1">
    <property type="entry name" value="DEHYDROGENASE_REDUCTASE SDR FAMILY MEMBER 7B"/>
    <property type="match status" value="1"/>
</dbReference>
<dbReference type="SUPFAM" id="SSF51735">
    <property type="entry name" value="NAD(P)-binding Rossmann-fold domains"/>
    <property type="match status" value="1"/>
</dbReference>
<keyword evidence="5" id="KW-1185">Reference proteome</keyword>
<dbReference type="Proteomes" id="UP001064971">
    <property type="component" value="Plasmid pDAETH-2"/>
</dbReference>
<keyword evidence="4" id="KW-0614">Plasmid</keyword>
<dbReference type="InterPro" id="IPR002347">
    <property type="entry name" value="SDR_fam"/>
</dbReference>
<gene>
    <name evidence="4" type="ORF">DAETH_43590</name>
</gene>
<dbReference type="PRINTS" id="PR00080">
    <property type="entry name" value="SDRFAMILY"/>
</dbReference>
<keyword evidence="2" id="KW-0560">Oxidoreductase</keyword>
<dbReference type="PANTHER" id="PTHR44196">
    <property type="entry name" value="DEHYDROGENASE/REDUCTASE SDR FAMILY MEMBER 7B"/>
    <property type="match status" value="1"/>
</dbReference>
<evidence type="ECO:0000313" key="5">
    <source>
        <dbReference type="Proteomes" id="UP001064971"/>
    </source>
</evidence>